<name>A0A3G9GJ48_9NEIS</name>
<gene>
    <name evidence="1" type="ORF">DLM_3976</name>
</gene>
<reference evidence="2" key="1">
    <citation type="journal article" date="2017" name="Biotechnol. Biofuels">
        <title>Evaluation of environmental bacterial communities as a factor affecting the growth of duckweed Lemna minor.</title>
        <authorList>
            <person name="Ishizawa H."/>
            <person name="Kuroda M."/>
            <person name="Morikawa M."/>
            <person name="Ike M."/>
        </authorList>
    </citation>
    <scope>NUCLEOTIDE SEQUENCE [LARGE SCALE GENOMIC DNA]</scope>
    <source>
        <strain evidence="2">H3</strain>
    </source>
</reference>
<dbReference type="KEGG" id="amah:DLM_3976"/>
<protein>
    <submittedName>
        <fullName evidence="1">Uncharacterized protein</fullName>
    </submittedName>
</protein>
<keyword evidence="2" id="KW-1185">Reference proteome</keyword>
<proteinExistence type="predicted"/>
<accession>A0A3G9GJ48</accession>
<evidence type="ECO:0000313" key="2">
    <source>
        <dbReference type="Proteomes" id="UP000198290"/>
    </source>
</evidence>
<dbReference type="EMBL" id="AP018823">
    <property type="protein sequence ID" value="BBF87555.1"/>
    <property type="molecule type" value="Genomic_DNA"/>
</dbReference>
<reference evidence="1 2" key="2">
    <citation type="journal article" date="2017" name="Genome Announc.">
        <title>Draft genome sequence of Aquitalea magnusonii strain H3, a plant growth-promoting bacterium of duckweed Lemna minor.</title>
        <authorList>
            <person name="Ishizawa H."/>
            <person name="Kuroda M."/>
            <person name="Ike M."/>
        </authorList>
    </citation>
    <scope>NUCLEOTIDE SEQUENCE [LARGE SCALE GENOMIC DNA]</scope>
    <source>
        <strain evidence="1 2">H3</strain>
    </source>
</reference>
<dbReference type="Proteomes" id="UP000198290">
    <property type="component" value="Chromosome"/>
</dbReference>
<dbReference type="AlphaFoldDB" id="A0A3G9GJ48"/>
<sequence length="70" mass="7664">MKTPVTKINGQQAAWCWQSIRRRLLAENRGIAPLAAGLPGDWFDRGSDASRFFPVPDARAANLPNKQAAS</sequence>
<reference evidence="2" key="3">
    <citation type="journal article" date="2017" name="Plant Physiol. Biochem.">
        <title>Differential oxidative and antioxidative response of duckweed Lemna minor toward plant growth promoting/inhibiting bacteria.</title>
        <authorList>
            <person name="Ishizawa H."/>
            <person name="Kuroda M."/>
            <person name="Morikawa M."/>
            <person name="Ike M."/>
        </authorList>
    </citation>
    <scope>NUCLEOTIDE SEQUENCE [LARGE SCALE GENOMIC DNA]</scope>
    <source>
        <strain evidence="2">H3</strain>
    </source>
</reference>
<organism evidence="1 2">
    <name type="scientific">Aquitalea magnusonii</name>
    <dbReference type="NCBI Taxonomy" id="332411"/>
    <lineage>
        <taxon>Bacteria</taxon>
        <taxon>Pseudomonadati</taxon>
        <taxon>Pseudomonadota</taxon>
        <taxon>Betaproteobacteria</taxon>
        <taxon>Neisseriales</taxon>
        <taxon>Chromobacteriaceae</taxon>
        <taxon>Aquitalea</taxon>
    </lineage>
</organism>
<evidence type="ECO:0000313" key="1">
    <source>
        <dbReference type="EMBL" id="BBF87555.1"/>
    </source>
</evidence>